<feature type="domain" description="Vitamin K epoxide reductase" evidence="11">
    <location>
        <begin position="6"/>
        <end position="142"/>
    </location>
</feature>
<name>A0A0G0XHL7_9BACT</name>
<dbReference type="SMART" id="SM00756">
    <property type="entry name" value="VKc"/>
    <property type="match status" value="1"/>
</dbReference>
<keyword evidence="5 10" id="KW-1133">Transmembrane helix</keyword>
<sequence>MVTKHSKKISFLILVLSLFGLGIAGYSLAYHNNIVSGSFCTLNATFDCGIVSRGPYSEIAGIPVALIGIFGYLLLGAGAILHLRQSEDIGSSAFLVLASTGGLGFSGYLTGLEAWVIHAWCLLCLVSQATILSIFIASLFLLFSDRKVNHRLNRE</sequence>
<dbReference type="EMBL" id="LCAH01000005">
    <property type="protein sequence ID" value="KKR87162.1"/>
    <property type="molecule type" value="Genomic_DNA"/>
</dbReference>
<dbReference type="PANTHER" id="PTHR34573:SF1">
    <property type="entry name" value="VITAMIN K EPOXIDE REDUCTASE DOMAIN-CONTAINING PROTEIN"/>
    <property type="match status" value="1"/>
</dbReference>
<gene>
    <name evidence="12" type="ORF">UU35_C0005G0036</name>
</gene>
<evidence type="ECO:0000256" key="5">
    <source>
        <dbReference type="ARBA" id="ARBA00022989"/>
    </source>
</evidence>
<dbReference type="GO" id="GO:0016491">
    <property type="term" value="F:oxidoreductase activity"/>
    <property type="evidence" value="ECO:0007669"/>
    <property type="project" value="UniProtKB-KW"/>
</dbReference>
<accession>A0A0G0XHL7</accession>
<keyword evidence="7 10" id="KW-0472">Membrane</keyword>
<dbReference type="GO" id="GO:0048038">
    <property type="term" value="F:quinone binding"/>
    <property type="evidence" value="ECO:0007669"/>
    <property type="project" value="UniProtKB-KW"/>
</dbReference>
<evidence type="ECO:0000256" key="10">
    <source>
        <dbReference type="SAM" id="Phobius"/>
    </source>
</evidence>
<keyword evidence="3 10" id="KW-0812">Transmembrane</keyword>
<keyword evidence="9" id="KW-0676">Redox-active center</keyword>
<evidence type="ECO:0000256" key="2">
    <source>
        <dbReference type="ARBA" id="ARBA00006214"/>
    </source>
</evidence>
<dbReference type="Pfam" id="PF07884">
    <property type="entry name" value="VKOR"/>
    <property type="match status" value="1"/>
</dbReference>
<comment type="subcellular location">
    <subcellularLocation>
        <location evidence="1">Membrane</location>
        <topology evidence="1">Multi-pass membrane protein</topology>
    </subcellularLocation>
</comment>
<dbReference type="Gene3D" id="1.20.1440.130">
    <property type="entry name" value="VKOR domain"/>
    <property type="match status" value="1"/>
</dbReference>
<feature type="transmembrane region" description="Helical" evidence="10">
    <location>
        <begin position="93"/>
        <end position="111"/>
    </location>
</feature>
<evidence type="ECO:0000256" key="6">
    <source>
        <dbReference type="ARBA" id="ARBA00023002"/>
    </source>
</evidence>
<dbReference type="CDD" id="cd12916">
    <property type="entry name" value="VKOR_1"/>
    <property type="match status" value="1"/>
</dbReference>
<evidence type="ECO:0000313" key="13">
    <source>
        <dbReference type="Proteomes" id="UP000034616"/>
    </source>
</evidence>
<dbReference type="InterPro" id="IPR044698">
    <property type="entry name" value="VKOR/LTO1"/>
</dbReference>
<comment type="caution">
    <text evidence="12">The sequence shown here is derived from an EMBL/GenBank/DDBJ whole genome shotgun (WGS) entry which is preliminary data.</text>
</comment>
<feature type="transmembrane region" description="Helical" evidence="10">
    <location>
        <begin position="117"/>
        <end position="143"/>
    </location>
</feature>
<keyword evidence="8" id="KW-1015">Disulfide bond</keyword>
<evidence type="ECO:0000259" key="11">
    <source>
        <dbReference type="SMART" id="SM00756"/>
    </source>
</evidence>
<feature type="transmembrane region" description="Helical" evidence="10">
    <location>
        <begin position="59"/>
        <end position="81"/>
    </location>
</feature>
<evidence type="ECO:0000256" key="4">
    <source>
        <dbReference type="ARBA" id="ARBA00022719"/>
    </source>
</evidence>
<evidence type="ECO:0000256" key="8">
    <source>
        <dbReference type="ARBA" id="ARBA00023157"/>
    </source>
</evidence>
<dbReference type="AlphaFoldDB" id="A0A0G0XHL7"/>
<organism evidence="12 13">
    <name type="scientific">Candidatus Uhrbacteria bacterium GW2011_GWC2_41_11</name>
    <dbReference type="NCBI Taxonomy" id="1618985"/>
    <lineage>
        <taxon>Bacteria</taxon>
        <taxon>Candidatus Uhriibacteriota</taxon>
    </lineage>
</organism>
<dbReference type="Proteomes" id="UP000034616">
    <property type="component" value="Unassembled WGS sequence"/>
</dbReference>
<reference evidence="12 13" key="1">
    <citation type="journal article" date="2015" name="Nature">
        <title>rRNA introns, odd ribosomes, and small enigmatic genomes across a large radiation of phyla.</title>
        <authorList>
            <person name="Brown C.T."/>
            <person name="Hug L.A."/>
            <person name="Thomas B.C."/>
            <person name="Sharon I."/>
            <person name="Castelle C.J."/>
            <person name="Singh A."/>
            <person name="Wilkins M.J."/>
            <person name="Williams K.H."/>
            <person name="Banfield J.F."/>
        </authorList>
    </citation>
    <scope>NUCLEOTIDE SEQUENCE [LARGE SCALE GENOMIC DNA]</scope>
</reference>
<keyword evidence="4" id="KW-0874">Quinone</keyword>
<evidence type="ECO:0000256" key="7">
    <source>
        <dbReference type="ARBA" id="ARBA00023136"/>
    </source>
</evidence>
<evidence type="ECO:0000313" key="12">
    <source>
        <dbReference type="EMBL" id="KKR87162.1"/>
    </source>
</evidence>
<dbReference type="GO" id="GO:0016020">
    <property type="term" value="C:membrane"/>
    <property type="evidence" value="ECO:0007669"/>
    <property type="project" value="UniProtKB-SubCell"/>
</dbReference>
<dbReference type="InterPro" id="IPR038354">
    <property type="entry name" value="VKOR_sf"/>
</dbReference>
<evidence type="ECO:0000256" key="1">
    <source>
        <dbReference type="ARBA" id="ARBA00004141"/>
    </source>
</evidence>
<evidence type="ECO:0000256" key="3">
    <source>
        <dbReference type="ARBA" id="ARBA00022692"/>
    </source>
</evidence>
<keyword evidence="6" id="KW-0560">Oxidoreductase</keyword>
<comment type="similarity">
    <text evidence="2">Belongs to the VKOR family.</text>
</comment>
<protein>
    <submittedName>
        <fullName evidence="12">Vitamin K epoxide reductase family protein</fullName>
    </submittedName>
</protein>
<dbReference type="PANTHER" id="PTHR34573">
    <property type="entry name" value="VKC DOMAIN-CONTAINING PROTEIN"/>
    <property type="match status" value="1"/>
</dbReference>
<evidence type="ECO:0000256" key="9">
    <source>
        <dbReference type="ARBA" id="ARBA00023284"/>
    </source>
</evidence>
<dbReference type="InterPro" id="IPR012932">
    <property type="entry name" value="VKOR"/>
</dbReference>
<proteinExistence type="inferred from homology"/>